<dbReference type="GO" id="GO:0005882">
    <property type="term" value="C:intermediate filament"/>
    <property type="evidence" value="ECO:0007669"/>
    <property type="project" value="UniProtKB-KW"/>
</dbReference>
<dbReference type="SUPFAM" id="SSF64593">
    <property type="entry name" value="Intermediate filament protein, coiled coil region"/>
    <property type="match status" value="1"/>
</dbReference>
<reference evidence="5" key="1">
    <citation type="journal article" date="2010" name="Science">
        <title>The genome of the Western clawed frog Xenopus tropicalis.</title>
        <authorList>
            <person name="Hellsten U."/>
            <person name="Harland R.M."/>
            <person name="Gilchrist M.J."/>
            <person name="Hendrix D."/>
            <person name="Jurka J."/>
            <person name="Kapitonov V."/>
            <person name="Ovcharenko I."/>
            <person name="Putnam N.H."/>
            <person name="Shu S."/>
            <person name="Taher L."/>
            <person name="Blitz I.L."/>
            <person name="Blumberg B."/>
            <person name="Dichmann D.S."/>
            <person name="Dubchak I."/>
            <person name="Amaya E."/>
            <person name="Detter J.C."/>
            <person name="Fletcher R."/>
            <person name="Gerhard D.S."/>
            <person name="Goodstein D."/>
            <person name="Graves T."/>
            <person name="Grigoriev I.V."/>
            <person name="Grimwood J."/>
            <person name="Kawashima T."/>
            <person name="Lindquist E."/>
            <person name="Lucas S.M."/>
            <person name="Mead P.E."/>
            <person name="Mitros T."/>
            <person name="Ogino H."/>
            <person name="Ohta Y."/>
            <person name="Poliakov A.V."/>
            <person name="Pollet N."/>
            <person name="Robert J."/>
            <person name="Salamov A."/>
            <person name="Sater A.K."/>
            <person name="Schmutz J."/>
            <person name="Terry A."/>
            <person name="Vize P.D."/>
            <person name="Warren W.C."/>
            <person name="Wells D."/>
            <person name="Wills A."/>
            <person name="Wilson R.K."/>
            <person name="Zimmerman L.B."/>
            <person name="Zorn A.M."/>
            <person name="Grainger R."/>
            <person name="Grammer T."/>
            <person name="Khokha M.K."/>
            <person name="Richardson P.M."/>
            <person name="Rokhsar D.S."/>
        </authorList>
    </citation>
    <scope>NUCLEOTIDE SEQUENCE [LARGE SCALE GENOMIC DNA]</scope>
    <source>
        <strain evidence="5">Nigerian</strain>
    </source>
</reference>
<accession>A0A803J1W5</accession>
<dbReference type="InterPro" id="IPR039008">
    <property type="entry name" value="IF_rod_dom"/>
</dbReference>
<feature type="domain" description="IF rod" evidence="4">
    <location>
        <begin position="56"/>
        <end position="121"/>
    </location>
</feature>
<dbReference type="InterPro" id="IPR002957">
    <property type="entry name" value="Keratin_I"/>
</dbReference>
<sequence>MFLIGGCNRARGYTLQPGLCNKYYPYAPTPAMALAHGAYDVTGTGGQYDGGFSGNKKETMQNLNDRLANYVDKVRVLEAANAELEWKINEWYDKQRKDYSKYYSLIDELNLKGLILAPGKF</sequence>
<evidence type="ECO:0000256" key="1">
    <source>
        <dbReference type="ARBA" id="ARBA00022754"/>
    </source>
</evidence>
<name>A0A803J1W5_XENTR</name>
<dbReference type="Ensembl" id="ENSXETT00000115163">
    <property type="protein sequence ID" value="ENSXETP00000101800"/>
    <property type="gene ID" value="ENSXETG00000041456"/>
</dbReference>
<organism evidence="5">
    <name type="scientific">Xenopus tropicalis</name>
    <name type="common">Western clawed frog</name>
    <name type="synonym">Silurana tropicalis</name>
    <dbReference type="NCBI Taxonomy" id="8364"/>
    <lineage>
        <taxon>Eukaryota</taxon>
        <taxon>Metazoa</taxon>
        <taxon>Chordata</taxon>
        <taxon>Craniata</taxon>
        <taxon>Vertebrata</taxon>
        <taxon>Euteleostomi</taxon>
        <taxon>Amphibia</taxon>
        <taxon>Batrachia</taxon>
        <taxon>Anura</taxon>
        <taxon>Pipoidea</taxon>
        <taxon>Pipidae</taxon>
        <taxon>Xenopodinae</taxon>
        <taxon>Xenopus</taxon>
        <taxon>Silurana</taxon>
    </lineage>
</organism>
<proteinExistence type="predicted"/>
<dbReference type="PANTHER" id="PTHR23239:SF376">
    <property type="entry name" value="KERATIN-3, TYPE I CYTOSKELETAL 51 KDA-LIKE"/>
    <property type="match status" value="1"/>
</dbReference>
<evidence type="ECO:0000256" key="3">
    <source>
        <dbReference type="SAM" id="Coils"/>
    </source>
</evidence>
<evidence type="ECO:0000259" key="4">
    <source>
        <dbReference type="PROSITE" id="PS51842"/>
    </source>
</evidence>
<dbReference type="InParanoid" id="A0A803J1W5"/>
<dbReference type="PROSITE" id="PS51842">
    <property type="entry name" value="IF_ROD_2"/>
    <property type="match status" value="1"/>
</dbReference>
<keyword evidence="2 3" id="KW-0175">Coiled coil</keyword>
<keyword evidence="1" id="KW-0403">Intermediate filament</keyword>
<feature type="coiled-coil region" evidence="3">
    <location>
        <begin position="60"/>
        <end position="87"/>
    </location>
</feature>
<evidence type="ECO:0000256" key="2">
    <source>
        <dbReference type="ARBA" id="ARBA00023054"/>
    </source>
</evidence>
<dbReference type="PANTHER" id="PTHR23239">
    <property type="entry name" value="INTERMEDIATE FILAMENT"/>
    <property type="match status" value="1"/>
</dbReference>
<reference evidence="5" key="2">
    <citation type="submission" date="2021-03" db="UniProtKB">
        <authorList>
            <consortium name="Ensembl"/>
        </authorList>
    </citation>
    <scope>IDENTIFICATION</scope>
</reference>
<dbReference type="GO" id="GO:0005198">
    <property type="term" value="F:structural molecule activity"/>
    <property type="evidence" value="ECO:0007669"/>
    <property type="project" value="InterPro"/>
</dbReference>
<protein>
    <recommendedName>
        <fullName evidence="4">IF rod domain-containing protein</fullName>
    </recommendedName>
</protein>
<dbReference type="GeneTree" id="ENSGT00940000159382"/>
<evidence type="ECO:0000313" key="5">
    <source>
        <dbReference type="Ensembl" id="ENSXETP00000101800"/>
    </source>
</evidence>
<dbReference type="Pfam" id="PF00038">
    <property type="entry name" value="Filament"/>
    <property type="match status" value="1"/>
</dbReference>
<dbReference type="AlphaFoldDB" id="A0A803J1W5"/>